<proteinExistence type="predicted"/>
<evidence type="ECO:0000256" key="1">
    <source>
        <dbReference type="ARBA" id="ARBA00004604"/>
    </source>
</evidence>
<feature type="compositionally biased region" description="Acidic residues" evidence="5">
    <location>
        <begin position="740"/>
        <end position="762"/>
    </location>
</feature>
<dbReference type="GO" id="GO:0030515">
    <property type="term" value="F:snoRNA binding"/>
    <property type="evidence" value="ECO:0007669"/>
    <property type="project" value="InterPro"/>
</dbReference>
<name>A0A316ZF51_9BASI</name>
<dbReference type="EMBL" id="KZ819286">
    <property type="protein sequence ID" value="PWO00152.1"/>
    <property type="molecule type" value="Genomic_DNA"/>
</dbReference>
<dbReference type="GO" id="GO:0034388">
    <property type="term" value="C:Pwp2p-containing subcomplex of 90S preribosome"/>
    <property type="evidence" value="ECO:0007669"/>
    <property type="project" value="TreeGrafter"/>
</dbReference>
<dbReference type="InterPro" id="IPR011990">
    <property type="entry name" value="TPR-like_helical_dom_sf"/>
</dbReference>
<keyword evidence="2" id="KW-0698">rRNA processing</keyword>
<dbReference type="InterPro" id="IPR013949">
    <property type="entry name" value="Utp6"/>
</dbReference>
<organism evidence="7 8">
    <name type="scientific">Tilletiopsis washingtonensis</name>
    <dbReference type="NCBI Taxonomy" id="58919"/>
    <lineage>
        <taxon>Eukaryota</taxon>
        <taxon>Fungi</taxon>
        <taxon>Dikarya</taxon>
        <taxon>Basidiomycota</taxon>
        <taxon>Ustilaginomycotina</taxon>
        <taxon>Exobasidiomycetes</taxon>
        <taxon>Entylomatales</taxon>
        <taxon>Entylomatales incertae sedis</taxon>
        <taxon>Tilletiopsis</taxon>
    </lineage>
</organism>
<dbReference type="Proteomes" id="UP000245946">
    <property type="component" value="Unassembled WGS sequence"/>
</dbReference>
<dbReference type="GO" id="GO:0032040">
    <property type="term" value="C:small-subunit processome"/>
    <property type="evidence" value="ECO:0007669"/>
    <property type="project" value="TreeGrafter"/>
</dbReference>
<keyword evidence="4" id="KW-0539">Nucleus</keyword>
<evidence type="ECO:0000256" key="2">
    <source>
        <dbReference type="ARBA" id="ARBA00022552"/>
    </source>
</evidence>
<dbReference type="STRING" id="58919.A0A316ZF51"/>
<dbReference type="GO" id="GO:0000462">
    <property type="term" value="P:maturation of SSU-rRNA from tricistronic rRNA transcript (SSU-rRNA, 5.8S rRNA, LSU-rRNA)"/>
    <property type="evidence" value="ECO:0007669"/>
    <property type="project" value="InterPro"/>
</dbReference>
<dbReference type="GeneID" id="37271500"/>
<dbReference type="PANTHER" id="PTHR23271:SF1">
    <property type="entry name" value="U3 SMALL NUCLEOLAR RNA-ASSOCIATED PROTEIN 6 HOMOLOG"/>
    <property type="match status" value="1"/>
</dbReference>
<dbReference type="PANTHER" id="PTHR23271">
    <property type="entry name" value="HEPATOCELLULAR CARCINOMA-ASSOCIATED ANTIGEN 66"/>
    <property type="match status" value="1"/>
</dbReference>
<feature type="region of interest" description="Disordered" evidence="5">
    <location>
        <begin position="737"/>
        <end position="762"/>
    </location>
</feature>
<accession>A0A316ZF51</accession>
<keyword evidence="8" id="KW-1185">Reference proteome</keyword>
<sequence>MAAIRVQYALERTLPSLELLAQLGLFSTAELRALTHRRSRCEAALVRRNVARADFAAYLALEAQFDELLALRVERLPEQLPPATSAKLRAESARRSIAIYERGVIRLRGDVDFWLAYLAWARGRGMRVVAGRVAARALALFPNEHRLWIGCADDELRKSGIASARALLQRAIRLNTVPHERSAKRRRGEEGIAAPLVEPPTLRLSPKEMNLVALWVAYVRMELVFLERLRRRKAVLGLDGKDAAAKKELETAVTEEEVDEEEAAVLADVEAPTEPAPAAEAEVEASEATAQIVNGAIPLSLLSSSLASTSSLPPRTHYLFLLAFVALIRQFPFLPSPASDPKSALLAALNDALHARFEHPSSALLVASAPLLAAASPDPISDAAEELSEGTALASASTLHVSPPELQTLLEALPEGDESAQPLALAHELIVRAFSASADPHAVRSTLDALRLRLRSAPSPSLSGACVRLVCALRAAAEEPPMQAYLSGVARRIVSDARAQGHDAAVAAPALKLALEALSAQDGSKEEWKALHKEAMRACTRDADAETRLTRIAVREGLARARSEGKEVLEKEWSAVLALPGHEAEMWDAWTRWVSLEALDDAKWARNLLEASITATISKPAQHESVLLCYLRLAPRPLPKLLARIYAARPSGAVLAAAIDLVRTSDTIGAINADKVAQLEQLHLKLAATSREGVLARLRFVMQEMEQPQEALRLLRNALREMSEADARWLETEWERVCAEDAEESESEESDEEEDEADSEDM</sequence>
<comment type="subcellular location">
    <subcellularLocation>
        <location evidence="1">Nucleus</location>
        <location evidence="1">Nucleolus</location>
    </subcellularLocation>
</comment>
<dbReference type="AlphaFoldDB" id="A0A316ZF51"/>
<feature type="domain" description="U3 small nucleolar RNA-associated protein 6 N-terminal" evidence="6">
    <location>
        <begin position="10"/>
        <end position="78"/>
    </location>
</feature>
<dbReference type="Pfam" id="PF08640">
    <property type="entry name" value="U3_assoc_6"/>
    <property type="match status" value="1"/>
</dbReference>
<reference evidence="7 8" key="1">
    <citation type="journal article" date="2018" name="Mol. Biol. Evol.">
        <title>Broad Genomic Sampling Reveals a Smut Pathogenic Ancestry of the Fungal Clade Ustilaginomycotina.</title>
        <authorList>
            <person name="Kijpornyongpan T."/>
            <person name="Mondo S.J."/>
            <person name="Barry K."/>
            <person name="Sandor L."/>
            <person name="Lee J."/>
            <person name="Lipzen A."/>
            <person name="Pangilinan J."/>
            <person name="LaButti K."/>
            <person name="Hainaut M."/>
            <person name="Henrissat B."/>
            <person name="Grigoriev I.V."/>
            <person name="Spatafora J.W."/>
            <person name="Aime M.C."/>
        </authorList>
    </citation>
    <scope>NUCLEOTIDE SEQUENCE [LARGE SCALE GENOMIC DNA]</scope>
    <source>
        <strain evidence="7 8">MCA 4186</strain>
    </source>
</reference>
<evidence type="ECO:0000256" key="4">
    <source>
        <dbReference type="ARBA" id="ARBA00023242"/>
    </source>
</evidence>
<keyword evidence="3" id="KW-0677">Repeat</keyword>
<evidence type="ECO:0000313" key="7">
    <source>
        <dbReference type="EMBL" id="PWO00152.1"/>
    </source>
</evidence>
<evidence type="ECO:0000256" key="3">
    <source>
        <dbReference type="ARBA" id="ARBA00022737"/>
    </source>
</evidence>
<gene>
    <name evidence="7" type="ORF">FA09DRAFT_336978</name>
</gene>
<evidence type="ECO:0000256" key="5">
    <source>
        <dbReference type="SAM" id="MobiDB-lite"/>
    </source>
</evidence>
<dbReference type="SUPFAM" id="SSF48452">
    <property type="entry name" value="TPR-like"/>
    <property type="match status" value="1"/>
</dbReference>
<protein>
    <recommendedName>
        <fullName evidence="6">U3 small nucleolar RNA-associated protein 6 N-terminal domain-containing protein</fullName>
    </recommendedName>
</protein>
<dbReference type="InterPro" id="IPR055347">
    <property type="entry name" value="UTP6_N"/>
</dbReference>
<evidence type="ECO:0000259" key="6">
    <source>
        <dbReference type="Pfam" id="PF08640"/>
    </source>
</evidence>
<dbReference type="Gene3D" id="1.25.40.10">
    <property type="entry name" value="Tetratricopeptide repeat domain"/>
    <property type="match status" value="1"/>
</dbReference>
<dbReference type="RefSeq" id="XP_025600430.1">
    <property type="nucleotide sequence ID" value="XM_025743956.1"/>
</dbReference>
<evidence type="ECO:0000313" key="8">
    <source>
        <dbReference type="Proteomes" id="UP000245946"/>
    </source>
</evidence>
<dbReference type="OrthoDB" id="28112at2759"/>